<dbReference type="AlphaFoldDB" id="A0A150P7S8"/>
<gene>
    <name evidence="2" type="ORF">BE08_23885</name>
</gene>
<evidence type="ECO:0000313" key="2">
    <source>
        <dbReference type="EMBL" id="KYF51538.1"/>
    </source>
</evidence>
<feature type="region of interest" description="Disordered" evidence="1">
    <location>
        <begin position="36"/>
        <end position="57"/>
    </location>
</feature>
<sequence length="108" mass="11224">MSVTAPELDFDTHDGFLHAVLGLLGAGRELESLAGSAAAADRPACASDGAPLPEDGGAEDAALLTLMGLLSVTRRAQRIAETWAERPSPSEGPLPARVPVRPLEDLLR</sequence>
<name>A0A150P7S8_SORCE</name>
<evidence type="ECO:0000256" key="1">
    <source>
        <dbReference type="SAM" id="MobiDB-lite"/>
    </source>
</evidence>
<organism evidence="2 3">
    <name type="scientific">Sorangium cellulosum</name>
    <name type="common">Polyangium cellulosum</name>
    <dbReference type="NCBI Taxonomy" id="56"/>
    <lineage>
        <taxon>Bacteria</taxon>
        <taxon>Pseudomonadati</taxon>
        <taxon>Myxococcota</taxon>
        <taxon>Polyangia</taxon>
        <taxon>Polyangiales</taxon>
        <taxon>Polyangiaceae</taxon>
        <taxon>Sorangium</taxon>
    </lineage>
</organism>
<dbReference type="EMBL" id="JELY01002804">
    <property type="protein sequence ID" value="KYF51538.1"/>
    <property type="molecule type" value="Genomic_DNA"/>
</dbReference>
<reference evidence="2 3" key="1">
    <citation type="submission" date="2014-02" db="EMBL/GenBank/DDBJ databases">
        <title>The small core and large imbalanced accessory genome model reveals a collaborative survival strategy of Sorangium cellulosum strains in nature.</title>
        <authorList>
            <person name="Han K."/>
            <person name="Peng R."/>
            <person name="Blom J."/>
            <person name="Li Y.-Z."/>
        </authorList>
    </citation>
    <scope>NUCLEOTIDE SEQUENCE [LARGE SCALE GENOMIC DNA]</scope>
    <source>
        <strain evidence="2 3">So0157-25</strain>
    </source>
</reference>
<accession>A0A150P7S8</accession>
<proteinExistence type="predicted"/>
<evidence type="ECO:0000313" key="3">
    <source>
        <dbReference type="Proteomes" id="UP000075420"/>
    </source>
</evidence>
<protein>
    <submittedName>
        <fullName evidence="2">Uncharacterized protein</fullName>
    </submittedName>
</protein>
<comment type="caution">
    <text evidence="2">The sequence shown here is derived from an EMBL/GenBank/DDBJ whole genome shotgun (WGS) entry which is preliminary data.</text>
</comment>
<feature type="compositionally biased region" description="Low complexity" evidence="1">
    <location>
        <begin position="36"/>
        <end position="50"/>
    </location>
</feature>
<feature type="region of interest" description="Disordered" evidence="1">
    <location>
        <begin position="82"/>
        <end position="108"/>
    </location>
</feature>
<dbReference type="Proteomes" id="UP000075420">
    <property type="component" value="Unassembled WGS sequence"/>
</dbReference>